<keyword evidence="1" id="KW-1133">Transmembrane helix</keyword>
<reference evidence="2 3" key="1">
    <citation type="submission" date="2018-08" db="EMBL/GenBank/DDBJ databases">
        <title>Whole Genome Sequences of Two Pseudoalteromonas piscicida Strains, DE1-A and DE2-A, which Exhibit Strong Antibacterial Activity against Vibrio vulnificus.</title>
        <authorList>
            <person name="Richards G.P."/>
            <person name="Needleman D.S."/>
            <person name="Watson M.A."/>
            <person name="Polson S.W."/>
        </authorList>
    </citation>
    <scope>NUCLEOTIDE SEQUENCE [LARGE SCALE GENOMIC DNA]</scope>
    <source>
        <strain evidence="2 3">DE2-A</strain>
    </source>
</reference>
<name>A0AAD0W527_PSEO7</name>
<keyword evidence="1" id="KW-0812">Transmembrane</keyword>
<sequence>MDDHIQTSPRGESTLVDEVNTTQFYFSIKVSRLLFALVVFFGISAWMSEGIYSPQSAASAFKSELLSNPKILFWFSLYCVTFMVSAGFYLLVTIQNKLVLDVKNCTIVISYLFLRDKTIHFESLDSLLVFQDEHEPSLFGLHCQDKDQRRDKYLSKGICWRLAESQLAAFLQVIKKHRLDLGVSPWD</sequence>
<dbReference type="EMBL" id="CP031761">
    <property type="protein sequence ID" value="AXR03859.1"/>
    <property type="molecule type" value="Genomic_DNA"/>
</dbReference>
<evidence type="ECO:0000256" key="1">
    <source>
        <dbReference type="SAM" id="Phobius"/>
    </source>
</evidence>
<dbReference type="AlphaFoldDB" id="A0AAD0W527"/>
<evidence type="ECO:0000313" key="2">
    <source>
        <dbReference type="EMBL" id="AXR03859.1"/>
    </source>
</evidence>
<gene>
    <name evidence="2" type="ORF">D0511_18475</name>
</gene>
<feature type="transmembrane region" description="Helical" evidence="1">
    <location>
        <begin position="33"/>
        <end position="52"/>
    </location>
</feature>
<dbReference type="Proteomes" id="UP000258102">
    <property type="component" value="Chromosome 1"/>
</dbReference>
<proteinExistence type="predicted"/>
<feature type="transmembrane region" description="Helical" evidence="1">
    <location>
        <begin position="72"/>
        <end position="92"/>
    </location>
</feature>
<protein>
    <submittedName>
        <fullName evidence="2">Uncharacterized protein</fullName>
    </submittedName>
</protein>
<keyword evidence="1" id="KW-0472">Membrane</keyword>
<dbReference type="KEGG" id="ppis:B1L02_18395"/>
<accession>A0AAD0W527</accession>
<evidence type="ECO:0000313" key="3">
    <source>
        <dbReference type="Proteomes" id="UP000258102"/>
    </source>
</evidence>
<organism evidence="2 3">
    <name type="scientific">Pseudoalteromonas piscicida</name>
    <dbReference type="NCBI Taxonomy" id="43662"/>
    <lineage>
        <taxon>Bacteria</taxon>
        <taxon>Pseudomonadati</taxon>
        <taxon>Pseudomonadota</taxon>
        <taxon>Gammaproteobacteria</taxon>
        <taxon>Alteromonadales</taxon>
        <taxon>Pseudoalteromonadaceae</taxon>
        <taxon>Pseudoalteromonas</taxon>
    </lineage>
</organism>